<keyword evidence="1" id="KW-0472">Membrane</keyword>
<evidence type="ECO:0000313" key="2">
    <source>
        <dbReference type="EMBL" id="CAH1733161.1"/>
    </source>
</evidence>
<keyword evidence="3" id="KW-1185">Reference proteome</keyword>
<feature type="transmembrane region" description="Helical" evidence="1">
    <location>
        <begin position="14"/>
        <end position="32"/>
    </location>
</feature>
<dbReference type="Proteomes" id="UP001154329">
    <property type="component" value="Chromosome 3"/>
</dbReference>
<dbReference type="EMBL" id="OU899036">
    <property type="protein sequence ID" value="CAH1733161.1"/>
    <property type="molecule type" value="Genomic_DNA"/>
</dbReference>
<reference evidence="2" key="2">
    <citation type="submission" date="2022-10" db="EMBL/GenBank/DDBJ databases">
        <authorList>
            <consortium name="ENA_rothamsted_submissions"/>
            <consortium name="culmorum"/>
            <person name="King R."/>
        </authorList>
    </citation>
    <scope>NUCLEOTIDE SEQUENCE</scope>
</reference>
<protein>
    <submittedName>
        <fullName evidence="2">Uncharacterized protein</fullName>
    </submittedName>
</protein>
<evidence type="ECO:0000313" key="3">
    <source>
        <dbReference type="Proteomes" id="UP001154329"/>
    </source>
</evidence>
<dbReference type="AlphaFoldDB" id="A0A9P0JAU6"/>
<sequence length="168" mass="19117">MLLRVTVVLRAKQYYNIIFVPLLVLLLLQHYIRRTARRSTTILRLIHCTYRTRRTRYDCELPTPPRRSSPAQRRHAAAAALCGFSFGACVKFHYSPAGRMPTTFTPHTNDERARTHTRRYSLGGARGVNIIIELLLRMYVFRACHYNIVVGGGGGRAGGARGGRQTFR</sequence>
<keyword evidence="1" id="KW-0812">Transmembrane</keyword>
<reference evidence="2" key="1">
    <citation type="submission" date="2022-02" db="EMBL/GenBank/DDBJ databases">
        <authorList>
            <person name="King R."/>
        </authorList>
    </citation>
    <scope>NUCLEOTIDE SEQUENCE</scope>
</reference>
<proteinExistence type="predicted"/>
<name>A0A9P0JAU6_APHGO</name>
<evidence type="ECO:0000256" key="1">
    <source>
        <dbReference type="SAM" id="Phobius"/>
    </source>
</evidence>
<organism evidence="2 3">
    <name type="scientific">Aphis gossypii</name>
    <name type="common">Cotton aphid</name>
    <dbReference type="NCBI Taxonomy" id="80765"/>
    <lineage>
        <taxon>Eukaryota</taxon>
        <taxon>Metazoa</taxon>
        <taxon>Ecdysozoa</taxon>
        <taxon>Arthropoda</taxon>
        <taxon>Hexapoda</taxon>
        <taxon>Insecta</taxon>
        <taxon>Pterygota</taxon>
        <taxon>Neoptera</taxon>
        <taxon>Paraneoptera</taxon>
        <taxon>Hemiptera</taxon>
        <taxon>Sternorrhyncha</taxon>
        <taxon>Aphidomorpha</taxon>
        <taxon>Aphidoidea</taxon>
        <taxon>Aphididae</taxon>
        <taxon>Aphidini</taxon>
        <taxon>Aphis</taxon>
        <taxon>Aphis</taxon>
    </lineage>
</organism>
<accession>A0A9P0JAU6</accession>
<gene>
    <name evidence="2" type="ORF">APHIGO_LOCUS9516</name>
</gene>
<keyword evidence="1" id="KW-1133">Transmembrane helix</keyword>